<dbReference type="GO" id="GO:0008080">
    <property type="term" value="F:N-acetyltransferase activity"/>
    <property type="evidence" value="ECO:0007669"/>
    <property type="project" value="TreeGrafter"/>
</dbReference>
<evidence type="ECO:0000313" key="1">
    <source>
        <dbReference type="EMBL" id="KAI3406721.2"/>
    </source>
</evidence>
<dbReference type="GeneID" id="73378184"/>
<sequence>MVEDRHKRAPGFNERFYICRGTEGFYNNFNITVKYDKHVTAAALSIALKSLIRKNSWFTHNFFKKDGTDSAIHNGHNWTLQIVNQIRFDDVVSFEKIAHFNEKVLVKLNEQRVEMNIDKPLWRIIVFEEEENNNEQLICIYVDHSQFDGLSAVQFQKDLSRELALIDDDDDDDEKEENETKVKEILFDYSRDLQYLPNKVMPPAEYATDLYIPPLTTVVNYHLGRYVPFYENIYNWLYEPKRGEYPLFVNKSPIRKDMASKYNILKINPDTTVRITEFCRLHGVSVTAYLDIMVIKALQNSVFKAMHGTSQLSTTSYVAINGRRYYARDIQDFRFGSMVCGAEVYLPPIENDILFMQEFTKQLTTSIKSKNAFKAIGMLQYKNAWKLLNDKIGKIGGGRQTFTISNLGKMTDSNNIYKFKEMYFGASVGVMYNLVVNITTLPNNELTIVFGYLPEFESLYLDNKNAIEVFTSLFKQYVNNV</sequence>
<accession>A0AAI9T1S1</accession>
<dbReference type="Pfam" id="PF07247">
    <property type="entry name" value="AATase"/>
    <property type="match status" value="1"/>
</dbReference>
<dbReference type="PANTHER" id="PTHR28037:SF1">
    <property type="entry name" value="ALCOHOL O-ACETYLTRANSFERASE 1-RELATED"/>
    <property type="match status" value="1"/>
</dbReference>
<dbReference type="SUPFAM" id="SSF52777">
    <property type="entry name" value="CoA-dependent acyltransferases"/>
    <property type="match status" value="1"/>
</dbReference>
<evidence type="ECO:0008006" key="3">
    <source>
        <dbReference type="Google" id="ProtNLM"/>
    </source>
</evidence>
<dbReference type="PANTHER" id="PTHR28037">
    <property type="entry name" value="ALCOHOL O-ACETYLTRANSFERASE 1-RELATED"/>
    <property type="match status" value="1"/>
</dbReference>
<evidence type="ECO:0000313" key="2">
    <source>
        <dbReference type="Proteomes" id="UP001202479"/>
    </source>
</evidence>
<comment type="caution">
    <text evidence="1">The sequence shown here is derived from an EMBL/GenBank/DDBJ whole genome shotgun (WGS) entry which is preliminary data.</text>
</comment>
<proteinExistence type="predicted"/>
<dbReference type="RefSeq" id="XP_049182466.1">
    <property type="nucleotide sequence ID" value="XM_049326492.1"/>
</dbReference>
<dbReference type="AlphaFoldDB" id="A0AAI9T1S1"/>
<name>A0AAI9T1S1_9ASCO</name>
<keyword evidence="2" id="KW-1185">Reference proteome</keyword>
<organism evidence="1 2">
    <name type="scientific">Candida oxycetoniae</name>
    <dbReference type="NCBI Taxonomy" id="497107"/>
    <lineage>
        <taxon>Eukaryota</taxon>
        <taxon>Fungi</taxon>
        <taxon>Dikarya</taxon>
        <taxon>Ascomycota</taxon>
        <taxon>Saccharomycotina</taxon>
        <taxon>Pichiomycetes</taxon>
        <taxon>Debaryomycetaceae</taxon>
        <taxon>Candida/Lodderomyces clade</taxon>
        <taxon>Candida</taxon>
    </lineage>
</organism>
<reference evidence="1" key="1">
    <citation type="journal article" date="2022" name="DNA Res.">
        <title>Genome analysis of five recently described species of the CUG-Ser clade uncovers Candida theae as a new hybrid lineage with pathogenic potential in the Candida parapsilosis species complex.</title>
        <authorList>
            <person name="Mixao V."/>
            <person name="Del Olmo V."/>
            <person name="Hegedusova E."/>
            <person name="Saus E."/>
            <person name="Pryszcz L."/>
            <person name="Cillingova A."/>
            <person name="Nosek J."/>
            <person name="Gabaldon T."/>
        </authorList>
    </citation>
    <scope>NUCLEOTIDE SEQUENCE</scope>
    <source>
        <strain evidence="1">CBS 10844</strain>
    </source>
</reference>
<dbReference type="EMBL" id="JAHUZD010000022">
    <property type="protein sequence ID" value="KAI3406721.2"/>
    <property type="molecule type" value="Genomic_DNA"/>
</dbReference>
<dbReference type="InterPro" id="IPR052058">
    <property type="entry name" value="Alcohol_O-acetyltransferase"/>
</dbReference>
<dbReference type="InterPro" id="IPR010828">
    <property type="entry name" value="Atf2/Sli1-like"/>
</dbReference>
<protein>
    <recommendedName>
        <fullName evidence="3">Alcohol acetyltransferase</fullName>
    </recommendedName>
</protein>
<dbReference type="Proteomes" id="UP001202479">
    <property type="component" value="Unassembled WGS sequence"/>
</dbReference>
<gene>
    <name evidence="1" type="ORF">KGF56_000567</name>
</gene>